<organism evidence="1 2">
    <name type="scientific">[Myrmecia] bisecta</name>
    <dbReference type="NCBI Taxonomy" id="41462"/>
    <lineage>
        <taxon>Eukaryota</taxon>
        <taxon>Viridiplantae</taxon>
        <taxon>Chlorophyta</taxon>
        <taxon>core chlorophytes</taxon>
        <taxon>Trebouxiophyceae</taxon>
        <taxon>Trebouxiales</taxon>
        <taxon>Trebouxiaceae</taxon>
        <taxon>Myrmecia</taxon>
    </lineage>
</organism>
<comment type="caution">
    <text evidence="1">The sequence shown here is derived from an EMBL/GenBank/DDBJ whole genome shotgun (WGS) entry which is preliminary data.</text>
</comment>
<name>A0AAW1PK68_9CHLO</name>
<dbReference type="Proteomes" id="UP001489004">
    <property type="component" value="Unassembled WGS sequence"/>
</dbReference>
<sequence>MAHYIGDFKKQVVEGEPATEAWAAEYHQRVGRFLPLLPPGWDVREVRAPHRKPCSGCGQCKFYAGDYYFFSSSWWEAQ</sequence>
<dbReference type="AlphaFoldDB" id="A0AAW1PK68"/>
<evidence type="ECO:0000313" key="2">
    <source>
        <dbReference type="Proteomes" id="UP001489004"/>
    </source>
</evidence>
<dbReference type="EMBL" id="JALJOR010000010">
    <property type="protein sequence ID" value="KAK9810258.1"/>
    <property type="molecule type" value="Genomic_DNA"/>
</dbReference>
<reference evidence="1 2" key="1">
    <citation type="journal article" date="2024" name="Nat. Commun.">
        <title>Phylogenomics reveals the evolutionary origins of lichenization in chlorophyte algae.</title>
        <authorList>
            <person name="Puginier C."/>
            <person name="Libourel C."/>
            <person name="Otte J."/>
            <person name="Skaloud P."/>
            <person name="Haon M."/>
            <person name="Grisel S."/>
            <person name="Petersen M."/>
            <person name="Berrin J.G."/>
            <person name="Delaux P.M."/>
            <person name="Dal Grande F."/>
            <person name="Keller J."/>
        </authorList>
    </citation>
    <scope>NUCLEOTIDE SEQUENCE [LARGE SCALE GENOMIC DNA]</scope>
    <source>
        <strain evidence="1 2">SAG 2043</strain>
    </source>
</reference>
<accession>A0AAW1PK68</accession>
<protein>
    <submittedName>
        <fullName evidence="1">Uncharacterized protein</fullName>
    </submittedName>
</protein>
<gene>
    <name evidence="1" type="ORF">WJX72_007459</name>
</gene>
<keyword evidence="2" id="KW-1185">Reference proteome</keyword>
<evidence type="ECO:0000313" key="1">
    <source>
        <dbReference type="EMBL" id="KAK9810258.1"/>
    </source>
</evidence>
<proteinExistence type="predicted"/>